<evidence type="ECO:0000256" key="1">
    <source>
        <dbReference type="ARBA" id="ARBA00023239"/>
    </source>
</evidence>
<dbReference type="SUPFAM" id="SSF51556">
    <property type="entry name" value="Metallo-dependent hydrolases"/>
    <property type="match status" value="1"/>
</dbReference>
<evidence type="ECO:0000313" key="4">
    <source>
        <dbReference type="Proteomes" id="UP001529369"/>
    </source>
</evidence>
<proteinExistence type="predicted"/>
<gene>
    <name evidence="3" type="ORF">QWZ14_02335</name>
</gene>
<dbReference type="RefSeq" id="WP_290314955.1">
    <property type="nucleotide sequence ID" value="NZ_JAUFPN010000020.1"/>
</dbReference>
<name>A0ABT8A0F5_9PROT</name>
<sequence length="368" mass="41943">MSASTLPRPEVRATSRLKLIDCDIHPAPRDMAVLDRYLPERWRRHRREYGLRLRQPFTNTYPYPKATPALSRFDSWPPGGGPPGSDLAFVQQQHLDPLEIEYGMLQPLAARGMDERNPGYAAAVSTAVNAWMREDWTAKEPRLKATIAIPGEDAAASVKEIARWAGQGDFVQLAMVTRALEPLGRQRYWPIYEAAEHYGLPLGLHSLGTSGHSVTGGGWPSFYFEEHQAVGMSMAALCASFILEGTFERFPKLKVVIIEGGFGWVPALGWRMDGMWKSLKSEVPHLRRKPSEYLKSNIWFTTQPVEEPERPEHLRQLIDWIGWDRLLFATDYPHWDSDDPRYAFKFQMSEAERRMIFAENARAVYGLA</sequence>
<dbReference type="Pfam" id="PF04909">
    <property type="entry name" value="Amidohydro_2"/>
    <property type="match status" value="1"/>
</dbReference>
<dbReference type="PANTHER" id="PTHR21240">
    <property type="entry name" value="2-AMINO-3-CARBOXYLMUCONATE-6-SEMIALDEHYDE DECARBOXYLASE"/>
    <property type="match status" value="1"/>
</dbReference>
<dbReference type="InterPro" id="IPR032466">
    <property type="entry name" value="Metal_Hydrolase"/>
</dbReference>
<dbReference type="InterPro" id="IPR032465">
    <property type="entry name" value="ACMSD"/>
</dbReference>
<comment type="caution">
    <text evidence="3">The sequence shown here is derived from an EMBL/GenBank/DDBJ whole genome shotgun (WGS) entry which is preliminary data.</text>
</comment>
<dbReference type="PANTHER" id="PTHR21240:SF28">
    <property type="entry name" value="ISO-OROTATE DECARBOXYLASE (EUROFUNG)"/>
    <property type="match status" value="1"/>
</dbReference>
<keyword evidence="1" id="KW-0456">Lyase</keyword>
<feature type="domain" description="Amidohydrolase-related" evidence="2">
    <location>
        <begin position="20"/>
        <end position="367"/>
    </location>
</feature>
<evidence type="ECO:0000313" key="3">
    <source>
        <dbReference type="EMBL" id="MDN3563215.1"/>
    </source>
</evidence>
<dbReference type="Proteomes" id="UP001529369">
    <property type="component" value="Unassembled WGS sequence"/>
</dbReference>
<reference evidence="4" key="1">
    <citation type="journal article" date="2019" name="Int. J. Syst. Evol. Microbiol.">
        <title>The Global Catalogue of Microorganisms (GCM) 10K type strain sequencing project: providing services to taxonomists for standard genome sequencing and annotation.</title>
        <authorList>
            <consortium name="The Broad Institute Genomics Platform"/>
            <consortium name="The Broad Institute Genome Sequencing Center for Infectious Disease"/>
            <person name="Wu L."/>
            <person name="Ma J."/>
        </authorList>
    </citation>
    <scope>NUCLEOTIDE SEQUENCE [LARGE SCALE GENOMIC DNA]</scope>
    <source>
        <strain evidence="4">CECT 7131</strain>
    </source>
</reference>
<dbReference type="EMBL" id="JAUFPN010000020">
    <property type="protein sequence ID" value="MDN3563215.1"/>
    <property type="molecule type" value="Genomic_DNA"/>
</dbReference>
<dbReference type="Gene3D" id="3.20.20.140">
    <property type="entry name" value="Metal-dependent hydrolases"/>
    <property type="match status" value="1"/>
</dbReference>
<protein>
    <submittedName>
        <fullName evidence="3">Amidohydrolase family protein</fullName>
    </submittedName>
</protein>
<accession>A0ABT8A0F5</accession>
<evidence type="ECO:0000259" key="2">
    <source>
        <dbReference type="Pfam" id="PF04909"/>
    </source>
</evidence>
<keyword evidence="4" id="KW-1185">Reference proteome</keyword>
<organism evidence="3 4">
    <name type="scientific">Paeniroseomonas aquatica</name>
    <dbReference type="NCBI Taxonomy" id="373043"/>
    <lineage>
        <taxon>Bacteria</taxon>
        <taxon>Pseudomonadati</taxon>
        <taxon>Pseudomonadota</taxon>
        <taxon>Alphaproteobacteria</taxon>
        <taxon>Acetobacterales</taxon>
        <taxon>Acetobacteraceae</taxon>
        <taxon>Paeniroseomonas</taxon>
    </lineage>
</organism>
<dbReference type="InterPro" id="IPR006680">
    <property type="entry name" value="Amidohydro-rel"/>
</dbReference>